<dbReference type="EMBL" id="CP024768">
    <property type="protein sequence ID" value="QGY29379.1"/>
    <property type="molecule type" value="Genomic_DNA"/>
</dbReference>
<dbReference type="AlphaFoldDB" id="A0A6B9G915"/>
<protein>
    <submittedName>
        <fullName evidence="1">Uncharacterized protein</fullName>
    </submittedName>
</protein>
<evidence type="ECO:0000313" key="1">
    <source>
        <dbReference type="EMBL" id="QGY29379.1"/>
    </source>
</evidence>
<dbReference type="RefSeq" id="WP_208715270.1">
    <property type="nucleotide sequence ID" value="NZ_CP024768.1"/>
</dbReference>
<accession>A0A6B9G915</accession>
<proteinExistence type="predicted"/>
<reference evidence="1 2" key="1">
    <citation type="submission" date="2017-11" db="EMBL/GenBank/DDBJ databases">
        <title>Genome sequence of Pantoea cypripedii NE1.</title>
        <authorList>
            <person name="Nascimento F.X."/>
        </authorList>
    </citation>
    <scope>NUCLEOTIDE SEQUENCE [LARGE SCALE GENOMIC DNA]</scope>
    <source>
        <strain evidence="1 2">NE1</strain>
    </source>
</reference>
<name>A0A6B9G915_PANCY</name>
<gene>
    <name evidence="1" type="ORF">CUN67_10720</name>
</gene>
<dbReference type="Proteomes" id="UP000502005">
    <property type="component" value="Chromosome"/>
</dbReference>
<organism evidence="1 2">
    <name type="scientific">Pantoea cypripedii</name>
    <name type="common">Pectobacterium cypripedii</name>
    <name type="synonym">Erwinia cypripedii</name>
    <dbReference type="NCBI Taxonomy" id="55209"/>
    <lineage>
        <taxon>Bacteria</taxon>
        <taxon>Pseudomonadati</taxon>
        <taxon>Pseudomonadota</taxon>
        <taxon>Gammaproteobacteria</taxon>
        <taxon>Enterobacterales</taxon>
        <taxon>Erwiniaceae</taxon>
        <taxon>Pantoea</taxon>
    </lineage>
</organism>
<evidence type="ECO:0000313" key="2">
    <source>
        <dbReference type="Proteomes" id="UP000502005"/>
    </source>
</evidence>
<sequence length="146" mass="16087">MTKTAKIDFATTDAATIVDAIMNRITTMKSLSGFRDRAGGAAKADKLYPNTREALNLLKDMKQQKRKADAIRATLAPYNARLAAGETVEDILSPILSAWREYHVKNSSLLLMPSQILMLKVIESATQLEELTGKPVPGLLNNNRED</sequence>